<evidence type="ECO:0000259" key="9">
    <source>
        <dbReference type="PROSITE" id="PS50011"/>
    </source>
</evidence>
<dbReference type="InterPro" id="IPR011009">
    <property type="entry name" value="Kinase-like_dom_sf"/>
</dbReference>
<dbReference type="PROSITE" id="PS00107">
    <property type="entry name" value="PROTEIN_KINASE_ATP"/>
    <property type="match status" value="1"/>
</dbReference>
<evidence type="ECO:0000256" key="6">
    <source>
        <dbReference type="ARBA" id="ARBA00022840"/>
    </source>
</evidence>
<keyword evidence="11" id="KW-1185">Reference proteome</keyword>
<dbReference type="AlphaFoldDB" id="A0A1V4AEQ8"/>
<dbReference type="PANTHER" id="PTHR43289:SF6">
    <property type="entry name" value="SERINE_THREONINE-PROTEIN KINASE NEKL-3"/>
    <property type="match status" value="1"/>
</dbReference>
<dbReference type="SMART" id="SM00220">
    <property type="entry name" value="S_TKc"/>
    <property type="match status" value="1"/>
</dbReference>
<dbReference type="Gene3D" id="3.30.200.20">
    <property type="entry name" value="Phosphorylase Kinase, domain 1"/>
    <property type="match status" value="1"/>
</dbReference>
<protein>
    <recommendedName>
        <fullName evidence="1">non-specific serine/threonine protein kinase</fullName>
        <ecNumber evidence="1">2.7.11.1</ecNumber>
    </recommendedName>
</protein>
<evidence type="ECO:0000256" key="2">
    <source>
        <dbReference type="ARBA" id="ARBA00022527"/>
    </source>
</evidence>
<feature type="binding site" evidence="7">
    <location>
        <position position="45"/>
    </location>
    <ligand>
        <name>ATP</name>
        <dbReference type="ChEBI" id="CHEBI:30616"/>
    </ligand>
</feature>
<dbReference type="Proteomes" id="UP000190539">
    <property type="component" value="Unassembled WGS sequence"/>
</dbReference>
<evidence type="ECO:0000256" key="4">
    <source>
        <dbReference type="ARBA" id="ARBA00022741"/>
    </source>
</evidence>
<evidence type="ECO:0000313" key="10">
    <source>
        <dbReference type="EMBL" id="OON82126.1"/>
    </source>
</evidence>
<comment type="caution">
    <text evidence="10">The sequence shown here is derived from an EMBL/GenBank/DDBJ whole genome shotgun (WGS) entry which is preliminary data.</text>
</comment>
<dbReference type="OrthoDB" id="9801841at2"/>
<gene>
    <name evidence="10" type="ORF">B1H18_03470</name>
</gene>
<feature type="compositionally biased region" description="Low complexity" evidence="8">
    <location>
        <begin position="358"/>
        <end position="370"/>
    </location>
</feature>
<evidence type="ECO:0000256" key="5">
    <source>
        <dbReference type="ARBA" id="ARBA00022777"/>
    </source>
</evidence>
<organism evidence="10 11">
    <name type="scientific">Streptomyces tsukubensis</name>
    <dbReference type="NCBI Taxonomy" id="83656"/>
    <lineage>
        <taxon>Bacteria</taxon>
        <taxon>Bacillati</taxon>
        <taxon>Actinomycetota</taxon>
        <taxon>Actinomycetes</taxon>
        <taxon>Kitasatosporales</taxon>
        <taxon>Streptomycetaceae</taxon>
        <taxon>Streptomyces</taxon>
    </lineage>
</organism>
<dbReference type="EC" id="2.7.11.1" evidence="1"/>
<dbReference type="PROSITE" id="PS50011">
    <property type="entry name" value="PROTEIN_KINASE_DOM"/>
    <property type="match status" value="1"/>
</dbReference>
<dbReference type="GO" id="GO:0004674">
    <property type="term" value="F:protein serine/threonine kinase activity"/>
    <property type="evidence" value="ECO:0007669"/>
    <property type="project" value="UniProtKB-KW"/>
</dbReference>
<proteinExistence type="predicted"/>
<keyword evidence="3" id="KW-0808">Transferase</keyword>
<evidence type="ECO:0000256" key="3">
    <source>
        <dbReference type="ARBA" id="ARBA00022679"/>
    </source>
</evidence>
<dbReference type="EMBL" id="MVFC01000002">
    <property type="protein sequence ID" value="OON82126.1"/>
    <property type="molecule type" value="Genomic_DNA"/>
</dbReference>
<evidence type="ECO:0000313" key="11">
    <source>
        <dbReference type="Proteomes" id="UP000190539"/>
    </source>
</evidence>
<keyword evidence="2" id="KW-0723">Serine/threonine-protein kinase</keyword>
<dbReference type="InterPro" id="IPR000719">
    <property type="entry name" value="Prot_kinase_dom"/>
</dbReference>
<dbReference type="Pfam" id="PF00069">
    <property type="entry name" value="Pkinase"/>
    <property type="match status" value="1"/>
</dbReference>
<dbReference type="Gene3D" id="1.10.510.10">
    <property type="entry name" value="Transferase(Phosphotransferase) domain 1"/>
    <property type="match status" value="1"/>
</dbReference>
<dbReference type="STRING" id="83656.B1H18_03470"/>
<evidence type="ECO:0000256" key="1">
    <source>
        <dbReference type="ARBA" id="ARBA00012513"/>
    </source>
</evidence>
<dbReference type="Gene3D" id="1.25.40.10">
    <property type="entry name" value="Tetratricopeptide repeat domain"/>
    <property type="match status" value="1"/>
</dbReference>
<evidence type="ECO:0000256" key="7">
    <source>
        <dbReference type="PROSITE-ProRule" id="PRU10141"/>
    </source>
</evidence>
<dbReference type="SUPFAM" id="SSF56112">
    <property type="entry name" value="Protein kinase-like (PK-like)"/>
    <property type="match status" value="1"/>
</dbReference>
<feature type="region of interest" description="Disordered" evidence="8">
    <location>
        <begin position="289"/>
        <end position="381"/>
    </location>
</feature>
<keyword evidence="4 7" id="KW-0547">Nucleotide-binding</keyword>
<reference evidence="10 11" key="1">
    <citation type="submission" date="2017-02" db="EMBL/GenBank/DDBJ databases">
        <title>Draft Genome Sequence of Streptomyces tsukubaensis F601, a Producer of the immunosuppressant tacrolimus FK506.</title>
        <authorList>
            <person name="Zong G."/>
            <person name="Zhong C."/>
            <person name="Fu J."/>
            <person name="Qin R."/>
            <person name="Cao G."/>
        </authorList>
    </citation>
    <scope>NUCLEOTIDE SEQUENCE [LARGE SCALE GENOMIC DNA]</scope>
    <source>
        <strain evidence="10 11">F601</strain>
    </source>
</reference>
<dbReference type="PANTHER" id="PTHR43289">
    <property type="entry name" value="MITOGEN-ACTIVATED PROTEIN KINASE KINASE KINASE 20-RELATED"/>
    <property type="match status" value="1"/>
</dbReference>
<dbReference type="InterPro" id="IPR017441">
    <property type="entry name" value="Protein_kinase_ATP_BS"/>
</dbReference>
<keyword evidence="6 7" id="KW-0067">ATP-binding</keyword>
<dbReference type="CDD" id="cd14014">
    <property type="entry name" value="STKc_PknB_like"/>
    <property type="match status" value="1"/>
</dbReference>
<feature type="compositionally biased region" description="Basic and acidic residues" evidence="8">
    <location>
        <begin position="289"/>
        <end position="298"/>
    </location>
</feature>
<evidence type="ECO:0000256" key="8">
    <source>
        <dbReference type="SAM" id="MobiDB-lite"/>
    </source>
</evidence>
<sequence>MGSGERAAPGLIAGRYRPVGVLGRGGMGVVYEARDERLDRRVAVKMLTGVESAVDEETRSRFLREAHALARIDHPDVVTLYDSGMHGPTPFLVMQVLDGMTLAALMAGARRLPTEAVCAVARGVTRALGAAHASGVFHRDVKPSNIGVRRDGRVVLQDFGLARLVGEAAVTRTGLMVGTPQFMAPEAMTGAAPTAAADFYGLGACMYLMVTGELPLGDLRDVGAILERALGRGVPGLVGQSLPYPQHLSQLIDRLCAGDPTGRLPGQAIEACLDRISPEGGSVLADLVREREKEEAVREAAGPPPARGGQAPGPAGSLGAYGARPAPTPVPRGVVTELPEQGQPEYDWPQSEYDRAPQPEYGGRPPEYGGDQSPASLPVPRSADEGPYRSAMLSAVTRRLVLSGMTPQGALSRQREAVNLVHRGEFREAAQMLATIVPICLSSLGPRHPTTLSSQYWHAVCLARLGAGPEAVELFSRVNRHVDQRKGTE</sequence>
<feature type="domain" description="Protein kinase" evidence="9">
    <location>
        <begin position="16"/>
        <end position="276"/>
    </location>
</feature>
<accession>A0A1V4AEQ8</accession>
<dbReference type="InterPro" id="IPR011990">
    <property type="entry name" value="TPR-like_helical_dom_sf"/>
</dbReference>
<keyword evidence="5" id="KW-0418">Kinase</keyword>
<dbReference type="RefSeq" id="WP_077964691.1">
    <property type="nucleotide sequence ID" value="NZ_CP045178.1"/>
</dbReference>
<name>A0A1V4AEQ8_9ACTN</name>
<dbReference type="GO" id="GO:0005524">
    <property type="term" value="F:ATP binding"/>
    <property type="evidence" value="ECO:0007669"/>
    <property type="project" value="UniProtKB-UniRule"/>
</dbReference>